<dbReference type="AlphaFoldDB" id="A0AAE0I1G0"/>
<evidence type="ECO:0000313" key="1">
    <source>
        <dbReference type="EMBL" id="KAK3316824.1"/>
    </source>
</evidence>
<dbReference type="SUPFAM" id="SSF56112">
    <property type="entry name" value="Protein kinase-like (PK-like)"/>
    <property type="match status" value="1"/>
</dbReference>
<dbReference type="InterPro" id="IPR011009">
    <property type="entry name" value="Kinase-like_dom_sf"/>
</dbReference>
<keyword evidence="2" id="KW-1185">Reference proteome</keyword>
<reference evidence="1" key="2">
    <citation type="submission" date="2023-06" db="EMBL/GenBank/DDBJ databases">
        <authorList>
            <consortium name="Lawrence Berkeley National Laboratory"/>
            <person name="Haridas S."/>
            <person name="Hensen N."/>
            <person name="Bonometti L."/>
            <person name="Westerberg I."/>
            <person name="Brannstrom I.O."/>
            <person name="Guillou S."/>
            <person name="Cros-Aarteil S."/>
            <person name="Calhoun S."/>
            <person name="Kuo A."/>
            <person name="Mondo S."/>
            <person name="Pangilinan J."/>
            <person name="Riley R."/>
            <person name="Labutti K."/>
            <person name="Andreopoulos B."/>
            <person name="Lipzen A."/>
            <person name="Chen C."/>
            <person name="Yanf M."/>
            <person name="Daum C."/>
            <person name="Ng V."/>
            <person name="Clum A."/>
            <person name="Steindorff A."/>
            <person name="Ohm R."/>
            <person name="Martin F."/>
            <person name="Silar P."/>
            <person name="Natvig D."/>
            <person name="Lalanne C."/>
            <person name="Gautier V."/>
            <person name="Ament-Velasquez S.L."/>
            <person name="Kruys A."/>
            <person name="Hutchinson M.I."/>
            <person name="Powell A.J."/>
            <person name="Barry K."/>
            <person name="Miller A.N."/>
            <person name="Grigoriev I.V."/>
            <person name="Debuchy R."/>
            <person name="Gladieux P."/>
            <person name="Thoren M.H."/>
            <person name="Johannesson H."/>
        </authorList>
    </citation>
    <scope>NUCLEOTIDE SEQUENCE</scope>
    <source>
        <strain evidence="1">CBS 118394</strain>
    </source>
</reference>
<evidence type="ECO:0000313" key="2">
    <source>
        <dbReference type="Proteomes" id="UP001283341"/>
    </source>
</evidence>
<gene>
    <name evidence="1" type="ORF">B0H66DRAFT_306148</name>
</gene>
<name>A0AAE0I1G0_9PEZI</name>
<organism evidence="1 2">
    <name type="scientific">Apodospora peruviana</name>
    <dbReference type="NCBI Taxonomy" id="516989"/>
    <lineage>
        <taxon>Eukaryota</taxon>
        <taxon>Fungi</taxon>
        <taxon>Dikarya</taxon>
        <taxon>Ascomycota</taxon>
        <taxon>Pezizomycotina</taxon>
        <taxon>Sordariomycetes</taxon>
        <taxon>Sordariomycetidae</taxon>
        <taxon>Sordariales</taxon>
        <taxon>Lasiosphaeriaceae</taxon>
        <taxon>Apodospora</taxon>
    </lineage>
</organism>
<dbReference type="Gene3D" id="3.90.1200.10">
    <property type="match status" value="1"/>
</dbReference>
<comment type="caution">
    <text evidence="1">The sequence shown here is derived from an EMBL/GenBank/DDBJ whole genome shotgun (WGS) entry which is preliminary data.</text>
</comment>
<evidence type="ECO:0008006" key="3">
    <source>
        <dbReference type="Google" id="ProtNLM"/>
    </source>
</evidence>
<proteinExistence type="predicted"/>
<sequence>MINKMQSTTLGGAFPPGPIHATHNKTMTSIPEQNQEKWQGPWFTDYGAGPFPTLEDLEAWLNHKIDVCIKVRQLRAGFPRFELSTSDLVLTHQNIAPRNLVVDPVGKLWLIDWGCAGIYRRGFEQAVLRE</sequence>
<dbReference type="EMBL" id="JAUEDM010000005">
    <property type="protein sequence ID" value="KAK3316824.1"/>
    <property type="molecule type" value="Genomic_DNA"/>
</dbReference>
<accession>A0AAE0I1G0</accession>
<protein>
    <recommendedName>
        <fullName evidence="3">Aminoglycoside phosphotransferase domain-containing protein</fullName>
    </recommendedName>
</protein>
<reference evidence="1" key="1">
    <citation type="journal article" date="2023" name="Mol. Phylogenet. Evol.">
        <title>Genome-scale phylogeny and comparative genomics of the fungal order Sordariales.</title>
        <authorList>
            <person name="Hensen N."/>
            <person name="Bonometti L."/>
            <person name="Westerberg I."/>
            <person name="Brannstrom I.O."/>
            <person name="Guillou S."/>
            <person name="Cros-Aarteil S."/>
            <person name="Calhoun S."/>
            <person name="Haridas S."/>
            <person name="Kuo A."/>
            <person name="Mondo S."/>
            <person name="Pangilinan J."/>
            <person name="Riley R."/>
            <person name="LaButti K."/>
            <person name="Andreopoulos B."/>
            <person name="Lipzen A."/>
            <person name="Chen C."/>
            <person name="Yan M."/>
            <person name="Daum C."/>
            <person name="Ng V."/>
            <person name="Clum A."/>
            <person name="Steindorff A."/>
            <person name="Ohm R.A."/>
            <person name="Martin F."/>
            <person name="Silar P."/>
            <person name="Natvig D.O."/>
            <person name="Lalanne C."/>
            <person name="Gautier V."/>
            <person name="Ament-Velasquez S.L."/>
            <person name="Kruys A."/>
            <person name="Hutchinson M.I."/>
            <person name="Powell A.J."/>
            <person name="Barry K."/>
            <person name="Miller A.N."/>
            <person name="Grigoriev I.V."/>
            <person name="Debuchy R."/>
            <person name="Gladieux P."/>
            <person name="Hiltunen Thoren M."/>
            <person name="Johannesson H."/>
        </authorList>
    </citation>
    <scope>NUCLEOTIDE SEQUENCE</scope>
    <source>
        <strain evidence="1">CBS 118394</strain>
    </source>
</reference>
<dbReference type="Proteomes" id="UP001283341">
    <property type="component" value="Unassembled WGS sequence"/>
</dbReference>